<dbReference type="KEGG" id="vg:26641429"/>
<dbReference type="OrthoDB" id="22714at10239"/>
<organism evidence="1 2">
    <name type="scientific">Brevibacillus phage Osiris</name>
    <dbReference type="NCBI Taxonomy" id="1691955"/>
    <lineage>
        <taxon>Viruses</taxon>
        <taxon>Duplodnaviria</taxon>
        <taxon>Heunggongvirae</taxon>
        <taxon>Uroviricota</taxon>
        <taxon>Caudoviricetes</taxon>
        <taxon>Jimmervirus</taxon>
        <taxon>Jimmervirus osiris</taxon>
    </lineage>
</organism>
<name>A0A0K2CPC3_9CAUD</name>
<dbReference type="SUPFAM" id="SSF57783">
    <property type="entry name" value="Zinc beta-ribbon"/>
    <property type="match status" value="1"/>
</dbReference>
<proteinExistence type="predicted"/>
<dbReference type="GeneID" id="26641429"/>
<sequence>MSSRSFGTKIGGQQMERIYCTYADTEVASLYTHVQCPYCNHEQNELGMDECGKIYVIECEECEEQYEMYFDAS</sequence>
<reference evidence="1 2" key="1">
    <citation type="journal article" date="2015" name="Genome Announc.">
        <title>Genome Sequences of Five Additional Brevibacillus laterosporus Bacteriophages.</title>
        <authorList>
            <person name="Merrill B.D."/>
            <person name="Berg J.A."/>
            <person name="Graves K.A."/>
            <person name="Ward A.T."/>
            <person name="Hilton J.A."/>
            <person name="Wake B.N."/>
            <person name="Grose J.H."/>
            <person name="Breakwell D.P."/>
            <person name="Burnett S.H."/>
        </authorList>
    </citation>
    <scope>NUCLEOTIDE SEQUENCE [LARGE SCALE GENOMIC DNA]</scope>
</reference>
<protein>
    <submittedName>
        <fullName evidence="1">Uncharacterized protein</fullName>
    </submittedName>
</protein>
<dbReference type="RefSeq" id="YP_009215104.1">
    <property type="nucleotide sequence ID" value="NC_028969.1"/>
</dbReference>
<keyword evidence="2" id="KW-1185">Reference proteome</keyword>
<gene>
    <name evidence="1" type="ORF">OSIRIS_90</name>
</gene>
<evidence type="ECO:0000313" key="2">
    <source>
        <dbReference type="Proteomes" id="UP000202966"/>
    </source>
</evidence>
<dbReference type="Proteomes" id="UP000202966">
    <property type="component" value="Segment"/>
</dbReference>
<dbReference type="EMBL" id="KT151956">
    <property type="protein sequence ID" value="ALA07404.1"/>
    <property type="molecule type" value="Genomic_DNA"/>
</dbReference>
<accession>A0A0K2CPC3</accession>
<evidence type="ECO:0000313" key="1">
    <source>
        <dbReference type="EMBL" id="ALA07404.1"/>
    </source>
</evidence>